<keyword evidence="9" id="KW-1185">Reference proteome</keyword>
<proteinExistence type="predicted"/>
<evidence type="ECO:0000256" key="4">
    <source>
        <dbReference type="ARBA" id="ARBA00025589"/>
    </source>
</evidence>
<feature type="domain" description="UmuC" evidence="6">
    <location>
        <begin position="19"/>
        <end position="146"/>
    </location>
</feature>
<evidence type="ECO:0000256" key="2">
    <source>
        <dbReference type="ARBA" id="ARBA00012417"/>
    </source>
</evidence>
<dbReference type="AlphaFoldDB" id="A0A6L8WB98"/>
<comment type="subunit">
    <text evidence="1">Monomer.</text>
</comment>
<keyword evidence="3" id="KW-0227">DNA damage</keyword>
<dbReference type="InterPro" id="IPR017961">
    <property type="entry name" value="DNA_pol_Y-fam_little_finger"/>
</dbReference>
<dbReference type="GO" id="GO:0003684">
    <property type="term" value="F:damaged DNA binding"/>
    <property type="evidence" value="ECO:0007669"/>
    <property type="project" value="InterPro"/>
</dbReference>
<evidence type="ECO:0000256" key="5">
    <source>
        <dbReference type="ARBA" id="ARBA00049244"/>
    </source>
</evidence>
<evidence type="ECO:0000259" key="6">
    <source>
        <dbReference type="Pfam" id="PF00817"/>
    </source>
</evidence>
<comment type="caution">
    <text evidence="8">The sequence shown here is derived from an EMBL/GenBank/DDBJ whole genome shotgun (WGS) entry which is preliminary data.</text>
</comment>
<dbReference type="PANTHER" id="PTHR35369:SF2">
    <property type="entry name" value="BLR3025 PROTEIN"/>
    <property type="match status" value="1"/>
</dbReference>
<evidence type="ECO:0000256" key="1">
    <source>
        <dbReference type="ARBA" id="ARBA00011245"/>
    </source>
</evidence>
<dbReference type="Proteomes" id="UP000476030">
    <property type="component" value="Unassembled WGS sequence"/>
</dbReference>
<dbReference type="InterPro" id="IPR001126">
    <property type="entry name" value="UmuC"/>
</dbReference>
<gene>
    <name evidence="8" type="ORF">GQE98_16975</name>
</gene>
<dbReference type="Pfam" id="PF11799">
    <property type="entry name" value="IMS_C"/>
    <property type="match status" value="1"/>
</dbReference>
<evidence type="ECO:0000313" key="8">
    <source>
        <dbReference type="EMBL" id="MZR32335.1"/>
    </source>
</evidence>
<comment type="catalytic activity">
    <reaction evidence="5">
        <text>DNA(n) + a 2'-deoxyribonucleoside 5'-triphosphate = DNA(n+1) + diphosphate</text>
        <dbReference type="Rhea" id="RHEA:22508"/>
        <dbReference type="Rhea" id="RHEA-COMP:17339"/>
        <dbReference type="Rhea" id="RHEA-COMP:17340"/>
        <dbReference type="ChEBI" id="CHEBI:33019"/>
        <dbReference type="ChEBI" id="CHEBI:61560"/>
        <dbReference type="ChEBI" id="CHEBI:173112"/>
        <dbReference type="EC" id="2.7.7.7"/>
    </reaction>
</comment>
<dbReference type="Pfam" id="PF00817">
    <property type="entry name" value="IMS"/>
    <property type="match status" value="1"/>
</dbReference>
<evidence type="ECO:0000259" key="7">
    <source>
        <dbReference type="Pfam" id="PF11799"/>
    </source>
</evidence>
<dbReference type="InterPro" id="IPR043502">
    <property type="entry name" value="DNA/RNA_pol_sf"/>
</dbReference>
<dbReference type="EMBL" id="WTUW01000009">
    <property type="protein sequence ID" value="MZR32335.1"/>
    <property type="molecule type" value="Genomic_DNA"/>
</dbReference>
<dbReference type="EC" id="2.7.7.7" evidence="2"/>
<comment type="function">
    <text evidence="4">Poorly processive, error-prone DNA polymerase involved in untargeted mutagenesis. Copies undamaged DNA at stalled replication forks, which arise in vivo from mismatched or misaligned primer ends. These misaligned primers can be extended by PolIV. Exhibits no 3'-5' exonuclease (proofreading) activity. May be involved in translesional synthesis, in conjunction with the beta clamp from PolIII.</text>
</comment>
<name>A0A6L8WB98_9PROT</name>
<reference evidence="8 9" key="1">
    <citation type="submission" date="2019-12" db="EMBL/GenBank/DDBJ databases">
        <title>Snethiella sp. nov. sp. isolated from sea sand.</title>
        <authorList>
            <person name="Kim J."/>
            <person name="Jeong S.E."/>
            <person name="Jung H.S."/>
            <person name="Jeon C.O."/>
        </authorList>
    </citation>
    <scope>NUCLEOTIDE SEQUENCE [LARGE SCALE GENOMIC DNA]</scope>
    <source>
        <strain evidence="8 9">DP05</strain>
    </source>
</reference>
<dbReference type="InterPro" id="IPR050356">
    <property type="entry name" value="SulA_CellDiv_inhibitor"/>
</dbReference>
<evidence type="ECO:0000256" key="3">
    <source>
        <dbReference type="ARBA" id="ARBA00022763"/>
    </source>
</evidence>
<dbReference type="GO" id="GO:0006281">
    <property type="term" value="P:DNA repair"/>
    <property type="evidence" value="ECO:0007669"/>
    <property type="project" value="InterPro"/>
</dbReference>
<dbReference type="SUPFAM" id="SSF56672">
    <property type="entry name" value="DNA/RNA polymerases"/>
    <property type="match status" value="1"/>
</dbReference>
<dbReference type="CDD" id="cd03468">
    <property type="entry name" value="PolY_like"/>
    <property type="match status" value="1"/>
</dbReference>
<evidence type="ECO:0000313" key="9">
    <source>
        <dbReference type="Proteomes" id="UP000476030"/>
    </source>
</evidence>
<sequence length="501" mass="57477">MQRIICIWFPFLESERLIRQNHDLALKPFALIMREANRAFISALSRNAENMGFAPGMSLADVRAAAPDMLYYDADPMQDIRCLQGLLRWASRFTPRVSRGGGHNLYLDITGASHLFGGEDTLLDTLETQLKNFGFTARLALADSKAAVWGFAHFGKSKSNITAKILQEAANDLPVEALRLSYASTALCQRLGIRKIEDLVVLPRVALTKRIGLEGINRLDRFFGRSPEVTEFARHRKRLIEEAQFFDPLATNAGVEAALEELLEKLCQRLSGMQQGIRKARLQLERVDHETMSFFIQLTRPSIDVNLLKRLFLHHFEQIDVGFGIDRLILIAEQAAPLSFHQLSLENTKTQNREQDKERLINELSNMVGYRYIHRFFPADSHIPERAFSREAALYASRSQRWISSSGKRPLRILKKPVSVLLSDGIEKRAPETVFWHGHKCHLTPLSGPERIEPDWWRDDPDWRNGPRDYWWAKTHFGALFWLYRVSDGMKTQWFVHGLGS</sequence>
<feature type="domain" description="DNA polymerase Y-family little finger" evidence="7">
    <location>
        <begin position="236"/>
        <end position="344"/>
    </location>
</feature>
<organism evidence="8 9">
    <name type="scientific">Sneathiella litorea</name>
    <dbReference type="NCBI Taxonomy" id="2606216"/>
    <lineage>
        <taxon>Bacteria</taxon>
        <taxon>Pseudomonadati</taxon>
        <taxon>Pseudomonadota</taxon>
        <taxon>Alphaproteobacteria</taxon>
        <taxon>Sneathiellales</taxon>
        <taxon>Sneathiellaceae</taxon>
        <taxon>Sneathiella</taxon>
    </lineage>
</organism>
<protein>
    <recommendedName>
        <fullName evidence="2">DNA-directed DNA polymerase</fullName>
        <ecNumber evidence="2">2.7.7.7</ecNumber>
    </recommendedName>
</protein>
<accession>A0A6L8WB98</accession>
<dbReference type="RefSeq" id="WP_161316975.1">
    <property type="nucleotide sequence ID" value="NZ_WTUW01000009.1"/>
</dbReference>
<dbReference type="PANTHER" id="PTHR35369">
    <property type="entry name" value="BLR3025 PROTEIN-RELATED"/>
    <property type="match status" value="1"/>
</dbReference>